<reference evidence="2" key="1">
    <citation type="submission" date="2022-11" db="UniProtKB">
        <authorList>
            <consortium name="WormBaseParasite"/>
        </authorList>
    </citation>
    <scope>IDENTIFICATION</scope>
</reference>
<organism evidence="1 2">
    <name type="scientific">Ditylenchus dipsaci</name>
    <dbReference type="NCBI Taxonomy" id="166011"/>
    <lineage>
        <taxon>Eukaryota</taxon>
        <taxon>Metazoa</taxon>
        <taxon>Ecdysozoa</taxon>
        <taxon>Nematoda</taxon>
        <taxon>Chromadorea</taxon>
        <taxon>Rhabditida</taxon>
        <taxon>Tylenchina</taxon>
        <taxon>Tylenchomorpha</taxon>
        <taxon>Sphaerularioidea</taxon>
        <taxon>Anguinidae</taxon>
        <taxon>Anguininae</taxon>
        <taxon>Ditylenchus</taxon>
    </lineage>
</organism>
<accession>A0A915E7P6</accession>
<dbReference type="WBParaSite" id="jg294">
    <property type="protein sequence ID" value="jg294"/>
    <property type="gene ID" value="jg294"/>
</dbReference>
<keyword evidence="1" id="KW-1185">Reference proteome</keyword>
<protein>
    <submittedName>
        <fullName evidence="2">Uncharacterized protein</fullName>
    </submittedName>
</protein>
<evidence type="ECO:0000313" key="2">
    <source>
        <dbReference type="WBParaSite" id="jg294"/>
    </source>
</evidence>
<evidence type="ECO:0000313" key="1">
    <source>
        <dbReference type="Proteomes" id="UP000887574"/>
    </source>
</evidence>
<proteinExistence type="predicted"/>
<name>A0A915E7P6_9BILA</name>
<dbReference type="AlphaFoldDB" id="A0A915E7P6"/>
<dbReference type="Proteomes" id="UP000887574">
    <property type="component" value="Unplaced"/>
</dbReference>
<sequence>MLNNNNSQEDAESFEQAVCSFFQAIHPDKEIESSTIPYHEVSKFITKLLDCHQFSPNPLTPASPSPRPLPMDTFTITISKSCPRISQTFNIERTISC</sequence>